<dbReference type="OrthoDB" id="88903at2"/>
<keyword evidence="5" id="KW-1185">Reference proteome</keyword>
<evidence type="ECO:0000259" key="3">
    <source>
        <dbReference type="Pfam" id="PF07693"/>
    </source>
</evidence>
<dbReference type="Pfam" id="PF07693">
    <property type="entry name" value="KAP_NTPase"/>
    <property type="match status" value="1"/>
</dbReference>
<dbReference type="AlphaFoldDB" id="A0A506UFK7"/>
<gene>
    <name evidence="4" type="ORF">FJU08_08525</name>
</gene>
<sequence length="886" mass="99282">MANAGASGSRGDGRPALPEFGDDDQINQRRLGEYLQNCTRDEVSLVSWRSTLRVFPILSLGRYPEPHSDGQDSVRSGLLVLFRWNFLSWVGHSYPDQNIAISTNAGSNFEGSTFANFTFAEADDSTPGGASQAVAHHVSTARSFFSGFDKSFGPAFGSSRSIAIAKAIWARVLADLELLQSRTTTALLAAPLWHDEKPVFFASVEAQLNDRCRELGSDWTLVYAFYIAMRDGVDPFGLHGDDLENFVVSLASENDAFWDRTESRGGPDAVVADIAARLQSAQAGMGSAHYLNADGIDASVDDLDRASLAFALAGRLNLIWDALNPVEGGKEQSLQPGFVVHLDAPWGGGKTTFAGFLEYILNPFKHYVWPGWLERILLPLDGSIWPAKFRRPWHIVHFNAWRHQHVKPQWWTFSEAIRKQCTEADYREVCNNKCRLDMPVAPYEYRDAPVPFLQYCWRWIRQKYWEIFTPDVLSQAIAAVLFLSVAAGLYLFGFLGDEKCRFNLSVNATVFAFFAFLGGASGVWAIFKTVTRSLFPGTPAAAKAYALGAGDPLDRFRTHFAKTIKGFRRPVLVIVDDLDRCDPEYVVSLLHGMQTILTSPRVIYLLLGDKDWIEQAFTQVYKKLGDIEVGCEHTLGARFVEKGIQLSLVLPDFGEKEKVSYVRRLLGVSAQVDPEDRSEKDLSLTDELNGVLNERSLILREQKAKEFANNRGISSQQKRELNRQLSIKAAYDEQSEQLTRHELEGLVPLLPPNPRQIKRIINTVSLMTEVGRLGRASISLGSRDWKILARWVVLSVEWPRSWFTLSKHPELADHLATNDIDALEGISARDKAIVKTLQNSDFVRRILVPENSTSEWSPEPILSEHVRWLRELMPPTSGAELDVDSK</sequence>
<dbReference type="Proteomes" id="UP000318801">
    <property type="component" value="Unassembled WGS sequence"/>
</dbReference>
<keyword evidence="2" id="KW-0472">Membrane</keyword>
<evidence type="ECO:0000313" key="5">
    <source>
        <dbReference type="Proteomes" id="UP000318801"/>
    </source>
</evidence>
<dbReference type="EMBL" id="VHLG01000003">
    <property type="protein sequence ID" value="TPW31775.1"/>
    <property type="molecule type" value="Genomic_DNA"/>
</dbReference>
<dbReference type="PANTHER" id="PTHR22674:SF6">
    <property type="entry name" value="NTPASE KAP FAMILY P-LOOP DOMAIN-CONTAINING PROTEIN 1"/>
    <property type="match status" value="1"/>
</dbReference>
<protein>
    <recommendedName>
        <fullName evidence="3">KAP NTPase domain-containing protein</fullName>
    </recommendedName>
</protein>
<proteinExistence type="predicted"/>
<keyword evidence="2" id="KW-0812">Transmembrane</keyword>
<feature type="transmembrane region" description="Helical" evidence="2">
    <location>
        <begin position="472"/>
        <end position="492"/>
    </location>
</feature>
<organism evidence="4 5">
    <name type="scientific">Martelella alba</name>
    <dbReference type="NCBI Taxonomy" id="2590451"/>
    <lineage>
        <taxon>Bacteria</taxon>
        <taxon>Pseudomonadati</taxon>
        <taxon>Pseudomonadota</taxon>
        <taxon>Alphaproteobacteria</taxon>
        <taxon>Hyphomicrobiales</taxon>
        <taxon>Aurantimonadaceae</taxon>
        <taxon>Martelella</taxon>
    </lineage>
</organism>
<dbReference type="PANTHER" id="PTHR22674">
    <property type="entry name" value="NTPASE, KAP FAMILY P-LOOP DOMAIN-CONTAINING 1"/>
    <property type="match status" value="1"/>
</dbReference>
<feature type="domain" description="KAP NTPase" evidence="3">
    <location>
        <begin position="332"/>
        <end position="768"/>
    </location>
</feature>
<evidence type="ECO:0000256" key="1">
    <source>
        <dbReference type="SAM" id="MobiDB-lite"/>
    </source>
</evidence>
<dbReference type="InterPro" id="IPR052754">
    <property type="entry name" value="NTPase_KAP_P-loop"/>
</dbReference>
<dbReference type="InterPro" id="IPR011646">
    <property type="entry name" value="KAP_P-loop"/>
</dbReference>
<keyword evidence="2" id="KW-1133">Transmembrane helix</keyword>
<name>A0A506UFK7_9HYPH</name>
<feature type="region of interest" description="Disordered" evidence="1">
    <location>
        <begin position="1"/>
        <end position="23"/>
    </location>
</feature>
<accession>A0A506UFK7</accession>
<evidence type="ECO:0000313" key="4">
    <source>
        <dbReference type="EMBL" id="TPW31775.1"/>
    </source>
</evidence>
<reference evidence="4 5" key="1">
    <citation type="submission" date="2019-06" db="EMBL/GenBank/DDBJ databases">
        <authorList>
            <person name="Li M."/>
        </authorList>
    </citation>
    <scope>NUCLEOTIDE SEQUENCE [LARGE SCALE GENOMIC DNA]</scope>
    <source>
        <strain evidence="4 5">BGMRC2036</strain>
    </source>
</reference>
<comment type="caution">
    <text evidence="4">The sequence shown here is derived from an EMBL/GenBank/DDBJ whole genome shotgun (WGS) entry which is preliminary data.</text>
</comment>
<feature type="transmembrane region" description="Helical" evidence="2">
    <location>
        <begin position="504"/>
        <end position="527"/>
    </location>
</feature>
<dbReference type="RefSeq" id="WP_141148546.1">
    <property type="nucleotide sequence ID" value="NZ_VHLG01000003.1"/>
</dbReference>
<evidence type="ECO:0000256" key="2">
    <source>
        <dbReference type="SAM" id="Phobius"/>
    </source>
</evidence>